<dbReference type="SUPFAM" id="SSF51735">
    <property type="entry name" value="NAD(P)-binding Rossmann-fold domains"/>
    <property type="match status" value="1"/>
</dbReference>
<evidence type="ECO:0000313" key="1">
    <source>
        <dbReference type="EMBL" id="QCF24782.1"/>
    </source>
</evidence>
<dbReference type="EMBL" id="CP031093">
    <property type="protein sequence ID" value="QCF24782.1"/>
    <property type="molecule type" value="Genomic_DNA"/>
</dbReference>
<dbReference type="AlphaFoldDB" id="A0A4P7XF99"/>
<dbReference type="RefSeq" id="WP_136546330.1">
    <property type="nucleotide sequence ID" value="NZ_CP031093.1"/>
</dbReference>
<dbReference type="PRINTS" id="PR00081">
    <property type="entry name" value="GDHRDH"/>
</dbReference>
<dbReference type="InterPro" id="IPR002347">
    <property type="entry name" value="SDR_fam"/>
</dbReference>
<dbReference type="CDD" id="cd05325">
    <property type="entry name" value="carb_red_sniffer_like_SDR_c"/>
    <property type="match status" value="1"/>
</dbReference>
<reference evidence="1 2" key="1">
    <citation type="submission" date="2018-07" db="EMBL/GenBank/DDBJ databases">
        <title>Marsedoiliclastica nanhaica gen. nov. sp. nov., a novel marine hydrocarbonoclastic bacterium isolated from an in-situ enriched hydrocarbon-degrading consortium in deep-sea sediment.</title>
        <authorList>
            <person name="Dong C."/>
            <person name="Ma T."/>
            <person name="Liu R."/>
            <person name="Shao Z."/>
        </authorList>
    </citation>
    <scope>NUCLEOTIDE SEQUENCE [LARGE SCALE GENOMIC DNA]</scope>
    <source>
        <strain evidence="2">soil36-7</strain>
    </source>
</reference>
<dbReference type="InterPro" id="IPR052184">
    <property type="entry name" value="SDR_enzymes"/>
</dbReference>
<dbReference type="InterPro" id="IPR036291">
    <property type="entry name" value="NAD(P)-bd_dom_sf"/>
</dbReference>
<dbReference type="KEGG" id="hmi:soil367_01750"/>
<dbReference type="OrthoDB" id="5786478at2"/>
<organism evidence="1 2">
    <name type="scientific">Hydrocarboniclastica marina</name>
    <dbReference type="NCBI Taxonomy" id="2259620"/>
    <lineage>
        <taxon>Bacteria</taxon>
        <taxon>Pseudomonadati</taxon>
        <taxon>Pseudomonadota</taxon>
        <taxon>Gammaproteobacteria</taxon>
        <taxon>Alteromonadales</taxon>
        <taxon>Alteromonadaceae</taxon>
        <taxon>Hydrocarboniclastica</taxon>
    </lineage>
</organism>
<proteinExistence type="predicted"/>
<accession>A0A4P7XF99</accession>
<dbReference type="Pfam" id="PF00106">
    <property type="entry name" value="adh_short"/>
    <property type="match status" value="1"/>
</dbReference>
<dbReference type="Gene3D" id="3.40.50.720">
    <property type="entry name" value="NAD(P)-binding Rossmann-like Domain"/>
    <property type="match status" value="1"/>
</dbReference>
<gene>
    <name evidence="1" type="ORF">soil367_01750</name>
</gene>
<dbReference type="PANTHER" id="PTHR45458:SF1">
    <property type="entry name" value="SHORT CHAIN DEHYDROGENASE"/>
    <property type="match status" value="1"/>
</dbReference>
<sequence>MANTVVITGANRGIGLEMARLWHARGERVIAVCRTPSQALGDLGVEIIEGIDVTRPEDIDTLRQKLANEQIDLLYNNAGILTDESLDNPNWDQILRQFEVNALGPLRVTHALLDRMSKNGKVGVMTSRMGSVADNTSGGRYGYRMSKAALNAAGKSLAMDLKPRGIAVAILHPGFVQTEMTGNQGNLKPEEAAERLIQRLDELNLDNTGTFWHSDGSVLPW</sequence>
<dbReference type="Proteomes" id="UP000298049">
    <property type="component" value="Chromosome"/>
</dbReference>
<keyword evidence="2" id="KW-1185">Reference proteome</keyword>
<evidence type="ECO:0000313" key="2">
    <source>
        <dbReference type="Proteomes" id="UP000298049"/>
    </source>
</evidence>
<dbReference type="PANTHER" id="PTHR45458">
    <property type="entry name" value="SHORT-CHAIN DEHYDROGENASE/REDUCTASE SDR"/>
    <property type="match status" value="1"/>
</dbReference>
<protein>
    <submittedName>
        <fullName evidence="1">SDR family NAD(P)-dependent oxidoreductase</fullName>
    </submittedName>
</protein>
<name>A0A4P7XF99_9ALTE</name>
<dbReference type="GO" id="GO:0016616">
    <property type="term" value="F:oxidoreductase activity, acting on the CH-OH group of donors, NAD or NADP as acceptor"/>
    <property type="evidence" value="ECO:0007669"/>
    <property type="project" value="TreeGrafter"/>
</dbReference>